<evidence type="ECO:0000313" key="5">
    <source>
        <dbReference type="EMBL" id="KMW59681.1"/>
    </source>
</evidence>
<organism evidence="5 6">
    <name type="scientific">Candidatus Rhodobacter oscarellae</name>
    <dbReference type="NCBI Taxonomy" id="1675527"/>
    <lineage>
        <taxon>Bacteria</taxon>
        <taxon>Pseudomonadati</taxon>
        <taxon>Pseudomonadota</taxon>
        <taxon>Alphaproteobacteria</taxon>
        <taxon>Rhodobacterales</taxon>
        <taxon>Rhodobacter group</taxon>
        <taxon>Rhodobacter</taxon>
    </lineage>
</organism>
<dbReference type="Gene3D" id="1.10.10.10">
    <property type="entry name" value="Winged helix-like DNA-binding domain superfamily/Winged helix DNA-binding domain"/>
    <property type="match status" value="1"/>
</dbReference>
<dbReference type="Gene3D" id="1.25.40.10">
    <property type="entry name" value="Tetratricopeptide repeat domain"/>
    <property type="match status" value="1"/>
</dbReference>
<proteinExistence type="predicted"/>
<dbReference type="InterPro" id="IPR036388">
    <property type="entry name" value="WH-like_DNA-bd_sf"/>
</dbReference>
<dbReference type="PROSITE" id="PS50005">
    <property type="entry name" value="TPR"/>
    <property type="match status" value="1"/>
</dbReference>
<evidence type="ECO:0000313" key="6">
    <source>
        <dbReference type="Proteomes" id="UP000037178"/>
    </source>
</evidence>
<dbReference type="GO" id="GO:0003677">
    <property type="term" value="F:DNA binding"/>
    <property type="evidence" value="ECO:0007669"/>
    <property type="project" value="UniProtKB-UniRule"/>
</dbReference>
<dbReference type="InterPro" id="IPR001867">
    <property type="entry name" value="OmpR/PhoB-type_DNA-bd"/>
</dbReference>
<evidence type="ECO:0000259" key="4">
    <source>
        <dbReference type="PROSITE" id="PS51755"/>
    </source>
</evidence>
<dbReference type="SUPFAM" id="SSF46894">
    <property type="entry name" value="C-terminal effector domain of the bipartite response regulators"/>
    <property type="match status" value="1"/>
</dbReference>
<dbReference type="STRING" id="1675527.AIOL_004663"/>
<dbReference type="SMART" id="SM00862">
    <property type="entry name" value="Trans_reg_C"/>
    <property type="match status" value="1"/>
</dbReference>
<dbReference type="AlphaFoldDB" id="A0A0J9EAP1"/>
<accession>A0A0J9EAP1</accession>
<keyword evidence="2" id="KW-0802">TPR repeat</keyword>
<dbReference type="InterPro" id="IPR019734">
    <property type="entry name" value="TPR_rpt"/>
</dbReference>
<dbReference type="OrthoDB" id="54411at2"/>
<dbReference type="EMBL" id="LFTY01000002">
    <property type="protein sequence ID" value="KMW59681.1"/>
    <property type="molecule type" value="Genomic_DNA"/>
</dbReference>
<sequence>MKIEISDARVDFDRMTAERGDDQRRLTRQTAGILRALVDADDQIVSKDDLIDRVWDGRIVTDATLSTAIKEARHAVGDTGADQRIIETVHGMGFRLRTPARRIETLPIIEQDAPCLLVLPFRNTSADPDARFIPEGLTDEIITGLSRFPDVKVLSRTTSDAAQTAAFDPAQMKHKYDADFIVEGSVRRTETRLRVSVQLASTQSGSVLLSEQIDSEATVQSVFDVQDHIAQICAARMAGPHGPVAQGKGGFATERVHHESWTLFRLVADFRRYYRTYDFQLHAALRDAFPPALARHPDASDGWAAYAVLLLEEFRYHVNERADFDALTPASEAAERAVAADPRNAFAQTALAMCRLYVMDIAGFDEAADKALALNPGNSDVLSEIGHCYAFIGREAEAIALLDKAIELSPEHPGWYHFAKTWRYARLDMFNAALLELQRHPMHGFYWYHAHLVWLHSACGDHAAAQSEAEILRDVFPAFEARAMDELAMWDANRDLVASALEHWARAGLNIVETADPATAI</sequence>
<dbReference type="GO" id="GO:0000160">
    <property type="term" value="P:phosphorelay signal transduction system"/>
    <property type="evidence" value="ECO:0007669"/>
    <property type="project" value="InterPro"/>
</dbReference>
<keyword evidence="6" id="KW-1185">Reference proteome</keyword>
<dbReference type="EC" id="4.6.1.1" evidence="5"/>
<feature type="repeat" description="TPR" evidence="2">
    <location>
        <begin position="379"/>
        <end position="412"/>
    </location>
</feature>
<dbReference type="SUPFAM" id="SSF48452">
    <property type="entry name" value="TPR-like"/>
    <property type="match status" value="1"/>
</dbReference>
<keyword evidence="1 3" id="KW-0238">DNA-binding</keyword>
<evidence type="ECO:0000256" key="1">
    <source>
        <dbReference type="ARBA" id="ARBA00023125"/>
    </source>
</evidence>
<keyword evidence="5" id="KW-0456">Lyase</keyword>
<dbReference type="CDD" id="cd00383">
    <property type="entry name" value="trans_reg_C"/>
    <property type="match status" value="1"/>
</dbReference>
<feature type="DNA-binding region" description="OmpR/PhoB-type" evidence="3">
    <location>
        <begin position="1"/>
        <end position="98"/>
    </location>
</feature>
<dbReference type="PROSITE" id="PS51755">
    <property type="entry name" value="OMPR_PHOB"/>
    <property type="match status" value="1"/>
</dbReference>
<name>A0A0J9EAP1_9RHOB</name>
<dbReference type="InterPro" id="IPR016032">
    <property type="entry name" value="Sig_transdc_resp-reg_C-effctor"/>
</dbReference>
<dbReference type="GO" id="GO:0004016">
    <property type="term" value="F:adenylate cyclase activity"/>
    <property type="evidence" value="ECO:0007669"/>
    <property type="project" value="UniProtKB-EC"/>
</dbReference>
<evidence type="ECO:0000256" key="3">
    <source>
        <dbReference type="PROSITE-ProRule" id="PRU01091"/>
    </source>
</evidence>
<dbReference type="RefSeq" id="WP_049645114.1">
    <property type="nucleotide sequence ID" value="NZ_LFTY01000002.1"/>
</dbReference>
<dbReference type="Pfam" id="PF00486">
    <property type="entry name" value="Trans_reg_C"/>
    <property type="match status" value="1"/>
</dbReference>
<dbReference type="PATRIC" id="fig|1675527.3.peg.4891"/>
<dbReference type="GO" id="GO:0006355">
    <property type="term" value="P:regulation of DNA-templated transcription"/>
    <property type="evidence" value="ECO:0007669"/>
    <property type="project" value="InterPro"/>
</dbReference>
<reference evidence="5 6" key="1">
    <citation type="submission" date="2015-06" db="EMBL/GenBank/DDBJ databases">
        <title>Draft genome sequence of an Alphaproteobacteria species associated to the Mediterranean sponge Oscarella lobularis.</title>
        <authorList>
            <person name="Jourda C."/>
            <person name="Santini S."/>
            <person name="Claverie J.-M."/>
        </authorList>
    </citation>
    <scope>NUCLEOTIDE SEQUENCE [LARGE SCALE GENOMIC DNA]</scope>
    <source>
        <strain evidence="5">IGS</strain>
    </source>
</reference>
<dbReference type="Proteomes" id="UP000037178">
    <property type="component" value="Unassembled WGS sequence"/>
</dbReference>
<dbReference type="SMART" id="SM00028">
    <property type="entry name" value="TPR"/>
    <property type="match status" value="1"/>
</dbReference>
<gene>
    <name evidence="5" type="ORF">AIOL_004663</name>
</gene>
<evidence type="ECO:0000256" key="2">
    <source>
        <dbReference type="PROSITE-ProRule" id="PRU00339"/>
    </source>
</evidence>
<dbReference type="InterPro" id="IPR011990">
    <property type="entry name" value="TPR-like_helical_dom_sf"/>
</dbReference>
<protein>
    <submittedName>
        <fullName evidence="5">Adenylate cyclase</fullName>
        <ecNumber evidence="5">4.6.1.1</ecNumber>
    </submittedName>
</protein>
<comment type="caution">
    <text evidence="5">The sequence shown here is derived from an EMBL/GenBank/DDBJ whole genome shotgun (WGS) entry which is preliminary data.</text>
</comment>
<feature type="domain" description="OmpR/PhoB-type" evidence="4">
    <location>
        <begin position="1"/>
        <end position="98"/>
    </location>
</feature>